<evidence type="ECO:0000256" key="1">
    <source>
        <dbReference type="ARBA" id="ARBA00022737"/>
    </source>
</evidence>
<keyword evidence="1" id="KW-0677">Repeat</keyword>
<comment type="caution">
    <text evidence="7">The sequence shown here is derived from an EMBL/GenBank/DDBJ whole genome shotgun (WGS) entry which is preliminary data.</text>
</comment>
<name>A0A8X8WSU4_SALSN</name>
<dbReference type="InterPro" id="IPR033133">
    <property type="entry name" value="PUM-HD"/>
</dbReference>
<accession>A0A8X8WSU4</accession>
<feature type="domain" description="PUM-HD" evidence="6">
    <location>
        <begin position="162"/>
        <end position="506"/>
    </location>
</feature>
<evidence type="ECO:0000256" key="3">
    <source>
        <dbReference type="ARBA" id="ARBA00022884"/>
    </source>
</evidence>
<feature type="region of interest" description="Disordered" evidence="5">
    <location>
        <begin position="70"/>
        <end position="123"/>
    </location>
</feature>
<dbReference type="EMBL" id="PNBA02000014">
    <property type="protein sequence ID" value="KAG6400330.1"/>
    <property type="molecule type" value="Genomic_DNA"/>
</dbReference>
<dbReference type="GO" id="GO:0003729">
    <property type="term" value="F:mRNA binding"/>
    <property type="evidence" value="ECO:0007669"/>
    <property type="project" value="TreeGrafter"/>
</dbReference>
<dbReference type="PANTHER" id="PTHR12537">
    <property type="entry name" value="RNA BINDING PROTEIN PUMILIO-RELATED"/>
    <property type="match status" value="1"/>
</dbReference>
<gene>
    <name evidence="7" type="ORF">SASPL_137156</name>
</gene>
<feature type="compositionally biased region" description="Polar residues" evidence="5">
    <location>
        <begin position="91"/>
        <end position="117"/>
    </location>
</feature>
<dbReference type="Pfam" id="PF00806">
    <property type="entry name" value="PUF"/>
    <property type="match status" value="5"/>
</dbReference>
<organism evidence="7">
    <name type="scientific">Salvia splendens</name>
    <name type="common">Scarlet sage</name>
    <dbReference type="NCBI Taxonomy" id="180675"/>
    <lineage>
        <taxon>Eukaryota</taxon>
        <taxon>Viridiplantae</taxon>
        <taxon>Streptophyta</taxon>
        <taxon>Embryophyta</taxon>
        <taxon>Tracheophyta</taxon>
        <taxon>Spermatophyta</taxon>
        <taxon>Magnoliopsida</taxon>
        <taxon>eudicotyledons</taxon>
        <taxon>Gunneridae</taxon>
        <taxon>Pentapetalae</taxon>
        <taxon>asterids</taxon>
        <taxon>lamiids</taxon>
        <taxon>Lamiales</taxon>
        <taxon>Lamiaceae</taxon>
        <taxon>Nepetoideae</taxon>
        <taxon>Mentheae</taxon>
        <taxon>Salviinae</taxon>
        <taxon>Salvia</taxon>
        <taxon>Salvia subgen. Calosphace</taxon>
        <taxon>core Calosphace</taxon>
    </lineage>
</organism>
<dbReference type="OrthoDB" id="668540at2759"/>
<dbReference type="SMART" id="SM00025">
    <property type="entry name" value="Pumilio"/>
    <property type="match status" value="7"/>
</dbReference>
<evidence type="ECO:0000313" key="8">
    <source>
        <dbReference type="Proteomes" id="UP000298416"/>
    </source>
</evidence>
<protein>
    <recommendedName>
        <fullName evidence="6">PUM-HD domain-containing protein</fullName>
    </recommendedName>
</protein>
<feature type="repeat" description="Pumilio" evidence="4">
    <location>
        <begin position="372"/>
        <end position="407"/>
    </location>
</feature>
<keyword evidence="2" id="KW-0810">Translation regulation</keyword>
<dbReference type="InterPro" id="IPR011989">
    <property type="entry name" value="ARM-like"/>
</dbReference>
<evidence type="ECO:0000256" key="2">
    <source>
        <dbReference type="ARBA" id="ARBA00022845"/>
    </source>
</evidence>
<dbReference type="Proteomes" id="UP000298416">
    <property type="component" value="Unassembled WGS sequence"/>
</dbReference>
<evidence type="ECO:0000313" key="7">
    <source>
        <dbReference type="EMBL" id="KAG6400330.1"/>
    </source>
</evidence>
<dbReference type="GO" id="GO:0005737">
    <property type="term" value="C:cytoplasm"/>
    <property type="evidence" value="ECO:0007669"/>
    <property type="project" value="TreeGrafter"/>
</dbReference>
<dbReference type="InterPro" id="IPR016024">
    <property type="entry name" value="ARM-type_fold"/>
</dbReference>
<reference evidence="7" key="1">
    <citation type="submission" date="2018-01" db="EMBL/GenBank/DDBJ databases">
        <authorList>
            <person name="Mao J.F."/>
        </authorList>
    </citation>
    <scope>NUCLEOTIDE SEQUENCE</scope>
    <source>
        <strain evidence="7">Huo1</strain>
        <tissue evidence="7">Leaf</tissue>
    </source>
</reference>
<evidence type="ECO:0000256" key="5">
    <source>
        <dbReference type="SAM" id="MobiDB-lite"/>
    </source>
</evidence>
<sequence>MPQPENNGNNHSPPHQLHVDLLTSASQNFLRDANSDGNPLIAGSDQTIESLFSRLNLTSDVLFHGHTTAADDGGASSSRSIPPPMAFGGSHHQQQQLSNWARHSTPNGPMAHQNNNVGPDFSGRGPYPQNQFINYSQRQDFYNDFDLRSLHATKSIPTSTRYNSPVVPFARENSSLYVLSQQLTPEFMIGKVAFLAKHQIWSLALVFKLEGGLGEALLNMVVLEVIKSWDDLLKNQLGGQFLLKLFTVCDEDKRTRIIMAITRFPFKLISVCLNTSGAKSVQKLMDKLDSPQQISLVVASLIPDAVVLATDCKGQPIIQYCVRRFPMEYTKHLLNEITANCFSIGTNKSGCCVIQSCMDNACGEPRTQLLFAIIENAVQLAEDPYGNYVVQHLLEMETPDLTKYILRRFEGCFVSLSCNKYASNVVEKLLRSGDEVSAIITIELLRSPNASMLLVDPYGNFVIQNALSAAKGELYYSLERFVQVNAASMQSNLYGKKILAWFVKKSPYIEKKQRYYG</sequence>
<dbReference type="SUPFAM" id="SSF48371">
    <property type="entry name" value="ARM repeat"/>
    <property type="match status" value="1"/>
</dbReference>
<dbReference type="AlphaFoldDB" id="A0A8X8WSU4"/>
<dbReference type="InterPro" id="IPR001313">
    <property type="entry name" value="Pumilio_RNA-bd_rpt"/>
</dbReference>
<evidence type="ECO:0000256" key="4">
    <source>
        <dbReference type="PROSITE-ProRule" id="PRU00317"/>
    </source>
</evidence>
<reference evidence="7" key="2">
    <citation type="submission" date="2020-08" db="EMBL/GenBank/DDBJ databases">
        <title>Plant Genome Project.</title>
        <authorList>
            <person name="Zhang R.-G."/>
        </authorList>
    </citation>
    <scope>NUCLEOTIDE SEQUENCE</scope>
    <source>
        <strain evidence="7">Huo1</strain>
        <tissue evidence="7">Leaf</tissue>
    </source>
</reference>
<dbReference type="PROSITE" id="PS50302">
    <property type="entry name" value="PUM"/>
    <property type="match status" value="2"/>
</dbReference>
<proteinExistence type="predicted"/>
<dbReference type="GO" id="GO:0006417">
    <property type="term" value="P:regulation of translation"/>
    <property type="evidence" value="ECO:0007669"/>
    <property type="project" value="UniProtKB-KW"/>
</dbReference>
<dbReference type="PANTHER" id="PTHR12537:SF63">
    <property type="entry name" value="PUMILIO HOMOLOG 15"/>
    <property type="match status" value="1"/>
</dbReference>
<dbReference type="PROSITE" id="PS50303">
    <property type="entry name" value="PUM_HD"/>
    <property type="match status" value="1"/>
</dbReference>
<keyword evidence="3" id="KW-0694">RNA-binding</keyword>
<evidence type="ECO:0000259" key="6">
    <source>
        <dbReference type="PROSITE" id="PS50303"/>
    </source>
</evidence>
<keyword evidence="8" id="KW-1185">Reference proteome</keyword>
<dbReference type="Gene3D" id="1.25.10.10">
    <property type="entry name" value="Leucine-rich Repeat Variant"/>
    <property type="match status" value="1"/>
</dbReference>
<feature type="repeat" description="Pumilio" evidence="4">
    <location>
        <begin position="443"/>
        <end position="483"/>
    </location>
</feature>